<dbReference type="EMBL" id="CP011568">
    <property type="protein sequence ID" value="AKJ67454.1"/>
    <property type="molecule type" value="Genomic_DNA"/>
</dbReference>
<evidence type="ECO:0000256" key="1">
    <source>
        <dbReference type="SAM" id="MobiDB-lite"/>
    </source>
</evidence>
<feature type="compositionally biased region" description="Pro residues" evidence="1">
    <location>
        <begin position="117"/>
        <end position="127"/>
    </location>
</feature>
<protein>
    <recommendedName>
        <fullName evidence="4">DUF2939 domain-containing protein</fullName>
    </recommendedName>
</protein>
<proteinExistence type="predicted"/>
<dbReference type="RefSeq" id="WP_047213035.1">
    <property type="nucleotide sequence ID" value="NZ_CP011568.3"/>
</dbReference>
<gene>
    <name evidence="2" type="ORF">ABW99_03595</name>
</gene>
<name>A0A0G3EN98_9BURK</name>
<feature type="compositionally biased region" description="Low complexity" evidence="1">
    <location>
        <begin position="131"/>
        <end position="151"/>
    </location>
</feature>
<sequence length="204" mass="21911">MRKKIWTGAVLAVILAIAAVAVSPYWALERIKRAADQHDAATLSAYVDFPQVQESLKTSLHDSLRKQLNRQSQNPLEGFALALGGWVSDRMVEALLSPQSIAALLRGESVSPLEPSGNPPATVPPPSAADSSGTSTQPAAPAPASSGPGTSDNQRAKLSAGYEDFSHFVIRVYRRGQPDKPVLFTMTRQGLFDWKLTAIQLPPL</sequence>
<dbReference type="OrthoDB" id="8706891at2"/>
<dbReference type="InterPro" id="IPR021330">
    <property type="entry name" value="DUF2939"/>
</dbReference>
<dbReference type="Pfam" id="PF11159">
    <property type="entry name" value="DUF2939"/>
    <property type="match status" value="1"/>
</dbReference>
<evidence type="ECO:0008006" key="4">
    <source>
        <dbReference type="Google" id="ProtNLM"/>
    </source>
</evidence>
<dbReference type="AlphaFoldDB" id="A0A0G3EN98"/>
<keyword evidence="3" id="KW-1185">Reference proteome</keyword>
<accession>A0A0G3EN98</accession>
<dbReference type="Proteomes" id="UP000036700">
    <property type="component" value="Chromosome"/>
</dbReference>
<dbReference type="PATRIC" id="fig|445709.3.peg.767"/>
<dbReference type="KEGG" id="ptx:ABW99_03595"/>
<reference evidence="3" key="1">
    <citation type="submission" date="2015-06" db="EMBL/GenBank/DDBJ databases">
        <authorList>
            <person name="Lim Y.L."/>
            <person name="Ee R."/>
            <person name="Yong D."/>
            <person name="How K.Y."/>
            <person name="Yin W.F."/>
            <person name="Chan K.G."/>
        </authorList>
    </citation>
    <scope>NUCLEOTIDE SEQUENCE [LARGE SCALE GENOMIC DNA]</scope>
    <source>
        <strain evidence="3">DSM 25325</strain>
    </source>
</reference>
<dbReference type="STRING" id="445709.ABW99_03595"/>
<feature type="region of interest" description="Disordered" evidence="1">
    <location>
        <begin position="111"/>
        <end position="155"/>
    </location>
</feature>
<evidence type="ECO:0000313" key="3">
    <source>
        <dbReference type="Proteomes" id="UP000036700"/>
    </source>
</evidence>
<evidence type="ECO:0000313" key="2">
    <source>
        <dbReference type="EMBL" id="AKJ67454.1"/>
    </source>
</evidence>
<organism evidence="2 3">
    <name type="scientific">Pandoraea thiooxydans</name>
    <dbReference type="NCBI Taxonomy" id="445709"/>
    <lineage>
        <taxon>Bacteria</taxon>
        <taxon>Pseudomonadati</taxon>
        <taxon>Pseudomonadota</taxon>
        <taxon>Betaproteobacteria</taxon>
        <taxon>Burkholderiales</taxon>
        <taxon>Burkholderiaceae</taxon>
        <taxon>Pandoraea</taxon>
    </lineage>
</organism>